<keyword evidence="9" id="KW-0067">ATP-binding</keyword>
<evidence type="ECO:0000259" key="13">
    <source>
        <dbReference type="PROSITE" id="PS50109"/>
    </source>
</evidence>
<dbReference type="PROSITE" id="PS50851">
    <property type="entry name" value="CHEW"/>
    <property type="match status" value="1"/>
</dbReference>
<feature type="domain" description="Histidine kinase" evidence="13">
    <location>
        <begin position="467"/>
        <end position="675"/>
    </location>
</feature>
<evidence type="ECO:0000259" key="14">
    <source>
        <dbReference type="PROSITE" id="PS50851"/>
    </source>
</evidence>
<evidence type="ECO:0000256" key="11">
    <source>
        <dbReference type="ARBA" id="ARBA00035100"/>
    </source>
</evidence>
<keyword evidence="4" id="KW-0145">Chemotaxis</keyword>
<dbReference type="PANTHER" id="PTHR43395">
    <property type="entry name" value="SENSOR HISTIDINE KINASE CHEA"/>
    <property type="match status" value="1"/>
</dbReference>
<dbReference type="SMART" id="SM00260">
    <property type="entry name" value="CheW"/>
    <property type="match status" value="1"/>
</dbReference>
<dbReference type="InterPro" id="IPR004105">
    <property type="entry name" value="CheA-like_dim"/>
</dbReference>
<accession>A0ABY0IPM9</accession>
<keyword evidence="5 12" id="KW-0597">Phosphoprotein</keyword>
<reference evidence="16 17" key="1">
    <citation type="submission" date="2019-02" db="EMBL/GenBank/DDBJ databases">
        <title>Genomic Encyclopedia of Type Strains, Phase IV (KMG-IV): sequencing the most valuable type-strain genomes for metagenomic binning, comparative biology and taxonomic classification.</title>
        <authorList>
            <person name="Goeker M."/>
        </authorList>
    </citation>
    <scope>NUCLEOTIDE SEQUENCE [LARGE SCALE GENOMIC DNA]</scope>
    <source>
        <strain evidence="16 17">DSM 21223</strain>
    </source>
</reference>
<evidence type="ECO:0000256" key="4">
    <source>
        <dbReference type="ARBA" id="ARBA00022500"/>
    </source>
</evidence>
<keyword evidence="6" id="KW-0808">Transferase</keyword>
<dbReference type="CDD" id="cd16916">
    <property type="entry name" value="HATPase_CheA-like"/>
    <property type="match status" value="1"/>
</dbReference>
<dbReference type="GO" id="GO:0016301">
    <property type="term" value="F:kinase activity"/>
    <property type="evidence" value="ECO:0007669"/>
    <property type="project" value="UniProtKB-KW"/>
</dbReference>
<evidence type="ECO:0000256" key="3">
    <source>
        <dbReference type="ARBA" id="ARBA00021495"/>
    </source>
</evidence>
<dbReference type="SUPFAM" id="SSF55874">
    <property type="entry name" value="ATPase domain of HSP90 chaperone/DNA topoisomerase II/histidine kinase"/>
    <property type="match status" value="1"/>
</dbReference>
<comment type="catalytic activity">
    <reaction evidence="1">
        <text>ATP + protein L-histidine = ADP + protein N-phospho-L-histidine.</text>
        <dbReference type="EC" id="2.7.13.3"/>
    </reaction>
</comment>
<comment type="function">
    <text evidence="11">Involved in the transmission of sensory signals from the chemoreceptors to the flagellar motors. CheA is autophosphorylated; it can transfer its phosphate group to either CheB or CheY.</text>
</comment>
<sequence>MAIDMSQFYQVFFEESAEHLAEMESLLLGLDVGAPEDEDLNAIFRAAHSIKGSSGTFGFTDLTAVTHVLETLLDRLRKHEIGLRPEMVDAFLEAGDLLKLLLAAHQGGEAVSAEAQEAICEKLRQLSRDEGAEPVAVVMPEAVVAPADSGVDGGWEIEFVPTPASLAVPETLENFLEDLGRQGRLEVLSRSSGPVPSLWQLRLYGQVAREALAESLDFIAETDAWRLSPLAAPAAAADEAFGLFDDAPGAPQDEAAYGFFDDAPGLAPAAPAAMAEEGDGYGFFDPLPEPVAAEDALAPIPAVAEEGEGYGFFAPLPDPAAAPAAVAEEGDGYGFFEPLPANAGAAAGVAESPVLEDGEGYGFFVPLPQAGTMPPVSEPAPAPLASPQTAPAVVPASVAAAAPALVAPAAEARVESRPKAPPVAAGDSSIRVGVEKVDQLINLVGELVITQAMLLATAQEMQEAAPERLLNGLTQLERNSRDLQEAVMSIRMLPISFVFSRFPRVVRDLSGKLGKQVELKMSGETTELDKGLIEKITDPLTHLIRNSLDHGIESPEKRVAAGKPPGGTITLKAAHQGGNIVIEVGDDGAGLNRQKILAKAREKGLAASDQMSDQDVWALIFEPGFSTADQVTDVSGRGVGMDVVRRNIQALGGRIEIESMTGIGTRMTVRLPLTLAILDGMSVAVGEEIYIIPLSYVVESLQPKPSDIKTVSNQGRVIQVRGEYLPVVVLHEVFAAEPKVREFHQGIMVVLNADGAKAALFVDGLVGQHQVVIKSLEQNYRKVQGVSGATIMGDGRVALILDTSALVAMAKGQATDGAA</sequence>
<dbReference type="InterPro" id="IPR008207">
    <property type="entry name" value="Sig_transdc_His_kin_Hpt_dom"/>
</dbReference>
<evidence type="ECO:0000256" key="10">
    <source>
        <dbReference type="ARBA" id="ARBA00023012"/>
    </source>
</evidence>
<feature type="modified residue" description="Phosphohistidine" evidence="12">
    <location>
        <position position="48"/>
    </location>
</feature>
<dbReference type="SUPFAM" id="SSF50341">
    <property type="entry name" value="CheW-like"/>
    <property type="match status" value="1"/>
</dbReference>
<dbReference type="InterPro" id="IPR051315">
    <property type="entry name" value="Bact_Chemotaxis_CheA"/>
</dbReference>
<dbReference type="RefSeq" id="WP_130459977.1">
    <property type="nucleotide sequence ID" value="NZ_SHKM01000003.1"/>
</dbReference>
<evidence type="ECO:0000313" key="17">
    <source>
        <dbReference type="Proteomes" id="UP000292136"/>
    </source>
</evidence>
<comment type="caution">
    <text evidence="16">The sequence shown here is derived from an EMBL/GenBank/DDBJ whole genome shotgun (WGS) entry which is preliminary data.</text>
</comment>
<dbReference type="PROSITE" id="PS50894">
    <property type="entry name" value="HPT"/>
    <property type="match status" value="1"/>
</dbReference>
<evidence type="ECO:0000256" key="2">
    <source>
        <dbReference type="ARBA" id="ARBA00012438"/>
    </source>
</evidence>
<dbReference type="Pfam" id="PF01584">
    <property type="entry name" value="CheW"/>
    <property type="match status" value="1"/>
</dbReference>
<evidence type="ECO:0000256" key="1">
    <source>
        <dbReference type="ARBA" id="ARBA00000085"/>
    </source>
</evidence>
<evidence type="ECO:0000256" key="5">
    <source>
        <dbReference type="ARBA" id="ARBA00022553"/>
    </source>
</evidence>
<dbReference type="CDD" id="cd00088">
    <property type="entry name" value="HPT"/>
    <property type="match status" value="1"/>
</dbReference>
<dbReference type="SUPFAM" id="SSF47226">
    <property type="entry name" value="Histidine-containing phosphotransfer domain, HPT domain"/>
    <property type="match status" value="1"/>
</dbReference>
<gene>
    <name evidence="16" type="ORF">EV678_2823</name>
</gene>
<dbReference type="Pfam" id="PF01627">
    <property type="entry name" value="Hpt"/>
    <property type="match status" value="1"/>
</dbReference>
<dbReference type="InterPro" id="IPR003594">
    <property type="entry name" value="HATPase_dom"/>
</dbReference>
<dbReference type="InterPro" id="IPR036097">
    <property type="entry name" value="HisK_dim/P_sf"/>
</dbReference>
<dbReference type="InterPro" id="IPR005467">
    <property type="entry name" value="His_kinase_dom"/>
</dbReference>
<keyword evidence="10" id="KW-0902">Two-component regulatory system</keyword>
<evidence type="ECO:0000256" key="8">
    <source>
        <dbReference type="ARBA" id="ARBA00022777"/>
    </source>
</evidence>
<dbReference type="InterPro" id="IPR036641">
    <property type="entry name" value="HPT_dom_sf"/>
</dbReference>
<keyword evidence="7" id="KW-0547">Nucleotide-binding</keyword>
<evidence type="ECO:0000259" key="15">
    <source>
        <dbReference type="PROSITE" id="PS50894"/>
    </source>
</evidence>
<dbReference type="InterPro" id="IPR004358">
    <property type="entry name" value="Sig_transdc_His_kin-like_C"/>
</dbReference>
<dbReference type="Gene3D" id="1.20.120.160">
    <property type="entry name" value="HPT domain"/>
    <property type="match status" value="1"/>
</dbReference>
<dbReference type="Proteomes" id="UP000292136">
    <property type="component" value="Unassembled WGS sequence"/>
</dbReference>
<dbReference type="SMART" id="SM00387">
    <property type="entry name" value="HATPase_c"/>
    <property type="match status" value="1"/>
</dbReference>
<feature type="domain" description="HPt" evidence="15">
    <location>
        <begin position="1"/>
        <end position="105"/>
    </location>
</feature>
<evidence type="ECO:0000313" key="16">
    <source>
        <dbReference type="EMBL" id="RZT75639.1"/>
    </source>
</evidence>
<dbReference type="Pfam" id="PF02895">
    <property type="entry name" value="H-kinase_dim"/>
    <property type="match status" value="1"/>
</dbReference>
<dbReference type="InterPro" id="IPR036890">
    <property type="entry name" value="HATPase_C_sf"/>
</dbReference>
<name>A0ABY0IPM9_9RHOO</name>
<dbReference type="PANTHER" id="PTHR43395:SF10">
    <property type="entry name" value="CHEMOTAXIS PROTEIN CHEA"/>
    <property type="match status" value="1"/>
</dbReference>
<dbReference type="CDD" id="cd00731">
    <property type="entry name" value="CheA_reg"/>
    <property type="match status" value="1"/>
</dbReference>
<organism evidence="16 17">
    <name type="scientific">Azospira oryzae</name>
    <dbReference type="NCBI Taxonomy" id="146939"/>
    <lineage>
        <taxon>Bacteria</taxon>
        <taxon>Pseudomonadati</taxon>
        <taxon>Pseudomonadota</taxon>
        <taxon>Betaproteobacteria</taxon>
        <taxon>Rhodocyclales</taxon>
        <taxon>Rhodocyclaceae</taxon>
        <taxon>Azospira</taxon>
    </lineage>
</organism>
<feature type="domain" description="CheW-like" evidence="14">
    <location>
        <begin position="677"/>
        <end position="812"/>
    </location>
</feature>
<dbReference type="Gene3D" id="1.10.287.560">
    <property type="entry name" value="Histidine kinase CheA-like, homodimeric domain"/>
    <property type="match status" value="1"/>
</dbReference>
<dbReference type="InterPro" id="IPR037006">
    <property type="entry name" value="CheA-like_homodim_sf"/>
</dbReference>
<dbReference type="Pfam" id="PF02518">
    <property type="entry name" value="HATPase_c"/>
    <property type="match status" value="1"/>
</dbReference>
<dbReference type="SMART" id="SM01231">
    <property type="entry name" value="H-kinase_dim"/>
    <property type="match status" value="1"/>
</dbReference>
<evidence type="ECO:0000256" key="6">
    <source>
        <dbReference type="ARBA" id="ARBA00022679"/>
    </source>
</evidence>
<dbReference type="SMART" id="SM00073">
    <property type="entry name" value="HPT"/>
    <property type="match status" value="1"/>
</dbReference>
<dbReference type="SUPFAM" id="SSF47384">
    <property type="entry name" value="Homodimeric domain of signal transducing histidine kinase"/>
    <property type="match status" value="1"/>
</dbReference>
<dbReference type="PROSITE" id="PS50109">
    <property type="entry name" value="HIS_KIN"/>
    <property type="match status" value="1"/>
</dbReference>
<dbReference type="EC" id="2.7.13.3" evidence="2"/>
<keyword evidence="17" id="KW-1185">Reference proteome</keyword>
<keyword evidence="8 16" id="KW-0418">Kinase</keyword>
<dbReference type="InterPro" id="IPR036061">
    <property type="entry name" value="CheW-like_dom_sf"/>
</dbReference>
<dbReference type="PRINTS" id="PR00344">
    <property type="entry name" value="BCTRLSENSOR"/>
</dbReference>
<evidence type="ECO:0000256" key="7">
    <source>
        <dbReference type="ARBA" id="ARBA00022741"/>
    </source>
</evidence>
<protein>
    <recommendedName>
        <fullName evidence="3">Chemotaxis protein CheA</fullName>
        <ecNumber evidence="2">2.7.13.3</ecNumber>
    </recommendedName>
</protein>
<dbReference type="Gene3D" id="3.30.565.10">
    <property type="entry name" value="Histidine kinase-like ATPase, C-terminal domain"/>
    <property type="match status" value="1"/>
</dbReference>
<dbReference type="EMBL" id="SHKM01000003">
    <property type="protein sequence ID" value="RZT75639.1"/>
    <property type="molecule type" value="Genomic_DNA"/>
</dbReference>
<dbReference type="Gene3D" id="2.30.30.40">
    <property type="entry name" value="SH3 Domains"/>
    <property type="match status" value="1"/>
</dbReference>
<evidence type="ECO:0000256" key="12">
    <source>
        <dbReference type="PROSITE-ProRule" id="PRU00110"/>
    </source>
</evidence>
<proteinExistence type="predicted"/>
<dbReference type="InterPro" id="IPR002545">
    <property type="entry name" value="CheW-lke_dom"/>
</dbReference>
<evidence type="ECO:0000256" key="9">
    <source>
        <dbReference type="ARBA" id="ARBA00022840"/>
    </source>
</evidence>